<dbReference type="PANTHER" id="PTHR23423">
    <property type="entry name" value="ORGANIC SOLUTE TRANSPORTER-RELATED"/>
    <property type="match status" value="1"/>
</dbReference>
<evidence type="ECO:0000313" key="6">
    <source>
        <dbReference type="EMBL" id="CAK8697937.1"/>
    </source>
</evidence>
<keyword evidence="2 5" id="KW-0812">Transmembrane</keyword>
<feature type="transmembrane region" description="Helical" evidence="5">
    <location>
        <begin position="195"/>
        <end position="221"/>
    </location>
</feature>
<feature type="transmembrane region" description="Helical" evidence="5">
    <location>
        <begin position="38"/>
        <end position="59"/>
    </location>
</feature>
<comment type="caution">
    <text evidence="6">The sequence shown here is derived from an EMBL/GenBank/DDBJ whole genome shotgun (WGS) entry which is preliminary data.</text>
</comment>
<evidence type="ECO:0000256" key="2">
    <source>
        <dbReference type="ARBA" id="ARBA00022692"/>
    </source>
</evidence>
<evidence type="ECO:0000256" key="1">
    <source>
        <dbReference type="ARBA" id="ARBA00004141"/>
    </source>
</evidence>
<proteinExistence type="predicted"/>
<feature type="transmembrane region" description="Helical" evidence="5">
    <location>
        <begin position="171"/>
        <end position="189"/>
    </location>
</feature>
<comment type="subcellular location">
    <subcellularLocation>
        <location evidence="1">Membrane</location>
        <topology evidence="1">Multi-pass membrane protein</topology>
    </subcellularLocation>
</comment>
<gene>
    <name evidence="6" type="ORF">CVLEPA_LOCUS31417</name>
</gene>
<keyword evidence="3 5" id="KW-1133">Transmembrane helix</keyword>
<dbReference type="Pfam" id="PF03619">
    <property type="entry name" value="Solute_trans_a"/>
    <property type="match status" value="1"/>
</dbReference>
<feature type="transmembrane region" description="Helical" evidence="5">
    <location>
        <begin position="97"/>
        <end position="118"/>
    </location>
</feature>
<reference evidence="6 7" key="1">
    <citation type="submission" date="2024-02" db="EMBL/GenBank/DDBJ databases">
        <authorList>
            <person name="Daric V."/>
            <person name="Darras S."/>
        </authorList>
    </citation>
    <scope>NUCLEOTIDE SEQUENCE [LARGE SCALE GENOMIC DNA]</scope>
</reference>
<name>A0ABP0H221_CLALP</name>
<evidence type="ECO:0000256" key="4">
    <source>
        <dbReference type="ARBA" id="ARBA00023136"/>
    </source>
</evidence>
<dbReference type="Proteomes" id="UP001642483">
    <property type="component" value="Unassembled WGS sequence"/>
</dbReference>
<feature type="transmembrane region" description="Helical" evidence="5">
    <location>
        <begin position="275"/>
        <end position="298"/>
    </location>
</feature>
<dbReference type="SMART" id="SM01417">
    <property type="entry name" value="Solute_trans_a"/>
    <property type="match status" value="1"/>
</dbReference>
<dbReference type="InterPro" id="IPR005178">
    <property type="entry name" value="Ostalpha/TMEM184C"/>
</dbReference>
<accession>A0ABP0H221</accession>
<evidence type="ECO:0000256" key="5">
    <source>
        <dbReference type="SAM" id="Phobius"/>
    </source>
</evidence>
<dbReference type="EMBL" id="CAWYQH010000174">
    <property type="protein sequence ID" value="CAK8697937.1"/>
    <property type="molecule type" value="Genomic_DNA"/>
</dbReference>
<organism evidence="6 7">
    <name type="scientific">Clavelina lepadiformis</name>
    <name type="common">Light-bulb sea squirt</name>
    <name type="synonym">Ascidia lepadiformis</name>
    <dbReference type="NCBI Taxonomy" id="159417"/>
    <lineage>
        <taxon>Eukaryota</taxon>
        <taxon>Metazoa</taxon>
        <taxon>Chordata</taxon>
        <taxon>Tunicata</taxon>
        <taxon>Ascidiacea</taxon>
        <taxon>Aplousobranchia</taxon>
        <taxon>Clavelinidae</taxon>
        <taxon>Clavelina</taxon>
    </lineage>
</organism>
<protein>
    <recommendedName>
        <fullName evidence="8">Organic solute transporter subunit alpha</fullName>
    </recommendedName>
</protein>
<sequence length="361" mass="41384">MDDENITLWNCEAYTQPSSMEIIENIIHAGTAKMATMFSLFGVLAITIVLFIDVSIFRFRHAVNWKRTKCSIWFLSIFPVLMSFAVMGLFMPRTLGIAKFCIVFYFAVGLKNFFHLMLDYYGGRRRLVEAFNEQPVVSANPFPCCFICCCCNQPMTNHRVKILEGTVNQVVYIYPVCYFIQTVLAAEISPPTANLSLAFFAFEFIVAFSSLTCLYGCVVIAKASLVSLQQFRLRGKYICIQLLLLFITLQDVTLDVLQGANVIPCSFPYPNRKRAFVLQLYLLVFELFVIGVIAWYMFRQPDDESEVEPSSALYSTDSKVAQKIREEEEYERKKKHSIDKYDFSDPPYYINKTLTSSITSL</sequence>
<evidence type="ECO:0000313" key="7">
    <source>
        <dbReference type="Proteomes" id="UP001642483"/>
    </source>
</evidence>
<feature type="transmembrane region" description="Helical" evidence="5">
    <location>
        <begin position="71"/>
        <end position="91"/>
    </location>
</feature>
<keyword evidence="4 5" id="KW-0472">Membrane</keyword>
<evidence type="ECO:0000256" key="3">
    <source>
        <dbReference type="ARBA" id="ARBA00022989"/>
    </source>
</evidence>
<evidence type="ECO:0008006" key="8">
    <source>
        <dbReference type="Google" id="ProtNLM"/>
    </source>
</evidence>
<keyword evidence="7" id="KW-1185">Reference proteome</keyword>